<dbReference type="EMBL" id="HE580268">
    <property type="protein sequence ID" value="CCD23376.1"/>
    <property type="molecule type" value="Genomic_DNA"/>
</dbReference>
<organism evidence="3 4">
    <name type="scientific">Naumovozyma dairenensis (strain ATCC 10597 / BCRC 20456 / CBS 421 / NBRC 0211 / NRRL Y-12639)</name>
    <name type="common">Saccharomyces dairenensis</name>
    <dbReference type="NCBI Taxonomy" id="1071378"/>
    <lineage>
        <taxon>Eukaryota</taxon>
        <taxon>Fungi</taxon>
        <taxon>Dikarya</taxon>
        <taxon>Ascomycota</taxon>
        <taxon>Saccharomycotina</taxon>
        <taxon>Saccharomycetes</taxon>
        <taxon>Saccharomycetales</taxon>
        <taxon>Saccharomycetaceae</taxon>
        <taxon>Naumovozyma</taxon>
    </lineage>
</organism>
<dbReference type="AlphaFoldDB" id="G0W6G5"/>
<accession>G0W6G5</accession>
<reference evidence="3 4" key="1">
    <citation type="journal article" date="2011" name="Proc. Natl. Acad. Sci. U.S.A.">
        <title>Evolutionary erosion of yeast sex chromosomes by mating-type switching accidents.</title>
        <authorList>
            <person name="Gordon J.L."/>
            <person name="Armisen D."/>
            <person name="Proux-Wera E."/>
            <person name="Oheigeartaigh S.S."/>
            <person name="Byrne K.P."/>
            <person name="Wolfe K.H."/>
        </authorList>
    </citation>
    <scope>NUCLEOTIDE SEQUENCE [LARGE SCALE GENOMIC DNA]</scope>
    <source>
        <strain evidence="4">ATCC 10597 / BCRC 20456 / CBS 421 / NBRC 0211 / NRRL Y-12639</strain>
    </source>
</reference>
<feature type="transmembrane region" description="Helical" evidence="2">
    <location>
        <begin position="6"/>
        <end position="27"/>
    </location>
</feature>
<protein>
    <submittedName>
        <fullName evidence="3">Uncharacterized protein</fullName>
    </submittedName>
</protein>
<dbReference type="HOGENOM" id="CLU_150136_0_0_1"/>
<dbReference type="OrthoDB" id="4092812at2759"/>
<dbReference type="Proteomes" id="UP000000689">
    <property type="component" value="Chromosome 2"/>
</dbReference>
<feature type="region of interest" description="Disordered" evidence="1">
    <location>
        <begin position="66"/>
        <end position="90"/>
    </location>
</feature>
<dbReference type="RefSeq" id="XP_003668619.1">
    <property type="nucleotide sequence ID" value="XM_003668571.1"/>
</dbReference>
<keyword evidence="2" id="KW-0812">Transmembrane</keyword>
<dbReference type="KEGG" id="ndi:NDAI_0B03420"/>
<keyword evidence="2" id="KW-0472">Membrane</keyword>
<gene>
    <name evidence="3" type="primary">NDAI0B03420</name>
    <name evidence="3" type="ordered locus">NDAI_0B03420</name>
</gene>
<keyword evidence="2" id="KW-1133">Transmembrane helix</keyword>
<keyword evidence="4" id="KW-1185">Reference proteome</keyword>
<feature type="compositionally biased region" description="Polar residues" evidence="1">
    <location>
        <begin position="75"/>
        <end position="85"/>
    </location>
</feature>
<evidence type="ECO:0000313" key="4">
    <source>
        <dbReference type="Proteomes" id="UP000000689"/>
    </source>
</evidence>
<evidence type="ECO:0000256" key="1">
    <source>
        <dbReference type="SAM" id="MobiDB-lite"/>
    </source>
</evidence>
<proteinExistence type="predicted"/>
<dbReference type="GeneID" id="11497943"/>
<sequence>MDIFAYFVLFCVVILFIIILPLLSNVGNFKIGRPSSRPSDQDVPTSNRQRLKNAINDPNLLKFKLKKEPEDNYDDNTSGKSSANTRDGKFEIDNKTGLKKRIIGRKVVDASNPNEFDYDLEELINEDRIEEERAEAKRMSKFKGKEQETYEELV</sequence>
<dbReference type="GO" id="GO:0005783">
    <property type="term" value="C:endoplasmic reticulum"/>
    <property type="evidence" value="ECO:0007669"/>
    <property type="project" value="EnsemblFungi"/>
</dbReference>
<dbReference type="eggNOG" id="ENOG502SA5C">
    <property type="taxonomic scope" value="Eukaryota"/>
</dbReference>
<name>G0W6G5_NAUDC</name>
<dbReference type="OMA" id="MDIFAYF"/>
<evidence type="ECO:0000256" key="2">
    <source>
        <dbReference type="SAM" id="Phobius"/>
    </source>
</evidence>
<evidence type="ECO:0000313" key="3">
    <source>
        <dbReference type="EMBL" id="CCD23376.1"/>
    </source>
</evidence>